<keyword evidence="2" id="KW-0812">Transmembrane</keyword>
<evidence type="ECO:0000256" key="2">
    <source>
        <dbReference type="SAM" id="Phobius"/>
    </source>
</evidence>
<organism evidence="3 4">
    <name type="scientific">Akanthomyces muscarius</name>
    <name type="common">Entomopathogenic fungus</name>
    <name type="synonym">Lecanicillium muscarium</name>
    <dbReference type="NCBI Taxonomy" id="2231603"/>
    <lineage>
        <taxon>Eukaryota</taxon>
        <taxon>Fungi</taxon>
        <taxon>Dikarya</taxon>
        <taxon>Ascomycota</taxon>
        <taxon>Pezizomycotina</taxon>
        <taxon>Sordariomycetes</taxon>
        <taxon>Hypocreomycetidae</taxon>
        <taxon>Hypocreales</taxon>
        <taxon>Cordycipitaceae</taxon>
        <taxon>Akanthomyces</taxon>
    </lineage>
</organism>
<proteinExistence type="predicted"/>
<dbReference type="EMBL" id="JAJHUN010000010">
    <property type="protein sequence ID" value="KAJ4148457.1"/>
    <property type="molecule type" value="Genomic_DNA"/>
</dbReference>
<keyword evidence="2" id="KW-0472">Membrane</keyword>
<evidence type="ECO:0000313" key="3">
    <source>
        <dbReference type="EMBL" id="KAJ4148457.1"/>
    </source>
</evidence>
<dbReference type="KEGG" id="amus:LMH87_002924"/>
<sequence>MQTITVTSDGGQAALLTRLAQRDVSHPTVNLGPMTSVFTPPAGCESFTLSYSGPLLVFDYGRTCDGTASRQLKTSCYPPRYAAAWNAELYPVFSPASICPAGYVSACEFAGATPTTSSLTQQSKNDFEAVMSQILAPTEKAVACCPSGYGCWHSPAYHCLRSLSSVSSVTANPNTDCSSHDIELVTFVLRDTVSITITSTNTFASSALTESLSPSDSKTSGNGTSNDHDNKNNSADSGLSTGAKAVIGACIPLVAIFAGLALFAFLHRRSRRNTTGAAGADGAPTTKEFSAYHRTKMERFNAAMSGSLMPPDRSVNVSPGASLDGASELHGPHQQQALDAKTSVKAQFQKNFCSERKQTAVIQDQYLLCQHIISA</sequence>
<reference evidence="3" key="1">
    <citation type="journal article" date="2023" name="Access Microbiol">
        <title>De-novo genome assembly for Akanthomyces muscarius, a biocontrol agent of insect agricultural pests.</title>
        <authorList>
            <person name="Erdos Z."/>
            <person name="Studholme D.J."/>
            <person name="Raymond B."/>
            <person name="Sharma M."/>
        </authorList>
    </citation>
    <scope>NUCLEOTIDE SEQUENCE</scope>
    <source>
        <strain evidence="3">Ve6</strain>
    </source>
</reference>
<keyword evidence="4" id="KW-1185">Reference proteome</keyword>
<dbReference type="AlphaFoldDB" id="A0A9W8Q7A3"/>
<feature type="region of interest" description="Disordered" evidence="1">
    <location>
        <begin position="208"/>
        <end position="236"/>
    </location>
</feature>
<feature type="transmembrane region" description="Helical" evidence="2">
    <location>
        <begin position="245"/>
        <end position="266"/>
    </location>
</feature>
<feature type="region of interest" description="Disordered" evidence="1">
    <location>
        <begin position="316"/>
        <end position="340"/>
    </location>
</feature>
<dbReference type="Proteomes" id="UP001144673">
    <property type="component" value="Chromosome 3"/>
</dbReference>
<dbReference type="GeneID" id="80890083"/>
<evidence type="ECO:0000256" key="1">
    <source>
        <dbReference type="SAM" id="MobiDB-lite"/>
    </source>
</evidence>
<accession>A0A9W8Q7A3</accession>
<feature type="compositionally biased region" description="Polar residues" evidence="1">
    <location>
        <begin position="208"/>
        <end position="225"/>
    </location>
</feature>
<evidence type="ECO:0000313" key="4">
    <source>
        <dbReference type="Proteomes" id="UP001144673"/>
    </source>
</evidence>
<dbReference type="RefSeq" id="XP_056051398.1">
    <property type="nucleotide sequence ID" value="XM_056194462.1"/>
</dbReference>
<keyword evidence="2" id="KW-1133">Transmembrane helix</keyword>
<gene>
    <name evidence="3" type="ORF">LMH87_002924</name>
</gene>
<name>A0A9W8Q7A3_AKAMU</name>
<protein>
    <submittedName>
        <fullName evidence="3">Uncharacterized protein</fullName>
    </submittedName>
</protein>
<comment type="caution">
    <text evidence="3">The sequence shown here is derived from an EMBL/GenBank/DDBJ whole genome shotgun (WGS) entry which is preliminary data.</text>
</comment>